<protein>
    <recommendedName>
        <fullName evidence="3">Phage protein</fullName>
    </recommendedName>
</protein>
<dbReference type="Proteomes" id="UP000095594">
    <property type="component" value="Unassembled WGS sequence"/>
</dbReference>
<evidence type="ECO:0000313" key="1">
    <source>
        <dbReference type="EMBL" id="CUO91311.1"/>
    </source>
</evidence>
<dbReference type="RefSeq" id="WP_055267188.1">
    <property type="nucleotide sequence ID" value="NZ_CABIXQ010000019.1"/>
</dbReference>
<name>A0A174IY23_9CLOT</name>
<proteinExistence type="predicted"/>
<gene>
    <name evidence="1" type="ORF">ERS852471_02589</name>
</gene>
<dbReference type="EMBL" id="CYZX01000019">
    <property type="protein sequence ID" value="CUO91311.1"/>
    <property type="molecule type" value="Genomic_DNA"/>
</dbReference>
<reference evidence="1 2" key="1">
    <citation type="submission" date="2015-09" db="EMBL/GenBank/DDBJ databases">
        <authorList>
            <consortium name="Pathogen Informatics"/>
        </authorList>
    </citation>
    <scope>NUCLEOTIDE SEQUENCE [LARGE SCALE GENOMIC DNA]</scope>
    <source>
        <strain evidence="1 2">2789STDY5834856</strain>
    </source>
</reference>
<dbReference type="OrthoDB" id="1918828at2"/>
<evidence type="ECO:0008006" key="3">
    <source>
        <dbReference type="Google" id="ProtNLM"/>
    </source>
</evidence>
<evidence type="ECO:0000313" key="2">
    <source>
        <dbReference type="Proteomes" id="UP000095594"/>
    </source>
</evidence>
<dbReference type="AlphaFoldDB" id="A0A174IY23"/>
<organism evidence="1 2">
    <name type="scientific">Clostridium disporicum</name>
    <dbReference type="NCBI Taxonomy" id="84024"/>
    <lineage>
        <taxon>Bacteria</taxon>
        <taxon>Bacillati</taxon>
        <taxon>Bacillota</taxon>
        <taxon>Clostridia</taxon>
        <taxon>Eubacteriales</taxon>
        <taxon>Clostridiaceae</taxon>
        <taxon>Clostridium</taxon>
    </lineage>
</organism>
<accession>A0A174IY23</accession>
<sequence length="62" mass="7277">MFTNEELAVIKDALNIADDHYKKAMELSKNNKNQMVAYNRKQKKLWLVQNKLNKILAGEIKE</sequence>